<reference evidence="9" key="1">
    <citation type="journal article" date="2019" name="Int. J. Syst. Evol. Microbiol.">
        <title>The Global Catalogue of Microorganisms (GCM) 10K type strain sequencing project: providing services to taxonomists for standard genome sequencing and annotation.</title>
        <authorList>
            <consortium name="The Broad Institute Genomics Platform"/>
            <consortium name="The Broad Institute Genome Sequencing Center for Infectious Disease"/>
            <person name="Wu L."/>
            <person name="Ma J."/>
        </authorList>
    </citation>
    <scope>NUCLEOTIDE SEQUENCE [LARGE SCALE GENOMIC DNA]</scope>
    <source>
        <strain evidence="9">CGMCC 4.7242</strain>
    </source>
</reference>
<evidence type="ECO:0000256" key="6">
    <source>
        <dbReference type="RuleBase" id="RU361277"/>
    </source>
</evidence>
<sequence>MNHRGETVRDTTHDILTMPAAILTGPGETLVIEAPLPVPGPGEVRVRLEGCGVCASNLGPWAGPEWMEFPTRPGALGHEGWGIVDSLGAGVEGLATGQRVVVLSQNAYARYDVAPASAVVPLPPALDGRPFPGEPLGCAMNIFHRANIRAGETVAIIGIGFLGALLVQLAKAAGARVIAISRRDSTRRLAEEMGADVTIPMADHWEIIEETRALTGGTFCDCVIECVGKQWPLDLAAELVRERGRLVVAGYHQDGPRQVNMQLWNWRGMDVINAHERDPAIYVQGMREAVAAVAEGRLNPDPLYSRSYPLSRLDQALDDTRDKPGAFIKAWIRFE</sequence>
<dbReference type="InterPro" id="IPR002328">
    <property type="entry name" value="ADH_Zn_CS"/>
</dbReference>
<comment type="caution">
    <text evidence="8">The sequence shown here is derived from an EMBL/GenBank/DDBJ whole genome shotgun (WGS) entry which is preliminary data.</text>
</comment>
<keyword evidence="5" id="KW-0560">Oxidoreductase</keyword>
<dbReference type="Pfam" id="PF00107">
    <property type="entry name" value="ADH_zinc_N"/>
    <property type="match status" value="1"/>
</dbReference>
<dbReference type="CDD" id="cd08269">
    <property type="entry name" value="Zn_ADH9"/>
    <property type="match status" value="1"/>
</dbReference>
<dbReference type="Pfam" id="PF08240">
    <property type="entry name" value="ADH_N"/>
    <property type="match status" value="1"/>
</dbReference>
<comment type="similarity">
    <text evidence="2 6">Belongs to the zinc-containing alcohol dehydrogenase family.</text>
</comment>
<accession>A0ABW4S5B1</accession>
<protein>
    <submittedName>
        <fullName evidence="8">Zinc-binding dehydrogenase</fullName>
    </submittedName>
</protein>
<evidence type="ECO:0000256" key="5">
    <source>
        <dbReference type="ARBA" id="ARBA00023002"/>
    </source>
</evidence>
<keyword evidence="3 6" id="KW-0479">Metal-binding</keyword>
<proteinExistence type="inferred from homology"/>
<dbReference type="InterPro" id="IPR013149">
    <property type="entry name" value="ADH-like_C"/>
</dbReference>
<dbReference type="InterPro" id="IPR011032">
    <property type="entry name" value="GroES-like_sf"/>
</dbReference>
<dbReference type="PANTHER" id="PTHR43350">
    <property type="entry name" value="NAD-DEPENDENT ALCOHOL DEHYDROGENASE"/>
    <property type="match status" value="1"/>
</dbReference>
<dbReference type="EMBL" id="JBHUGH010000009">
    <property type="protein sequence ID" value="MFD1912760.1"/>
    <property type="molecule type" value="Genomic_DNA"/>
</dbReference>
<dbReference type="Proteomes" id="UP001597353">
    <property type="component" value="Unassembled WGS sequence"/>
</dbReference>
<evidence type="ECO:0000313" key="9">
    <source>
        <dbReference type="Proteomes" id="UP001597353"/>
    </source>
</evidence>
<gene>
    <name evidence="8" type="ORF">ACFSGJ_11115</name>
</gene>
<dbReference type="InterPro" id="IPR036291">
    <property type="entry name" value="NAD(P)-bd_dom_sf"/>
</dbReference>
<evidence type="ECO:0000256" key="1">
    <source>
        <dbReference type="ARBA" id="ARBA00001947"/>
    </source>
</evidence>
<dbReference type="InterPro" id="IPR013154">
    <property type="entry name" value="ADH-like_N"/>
</dbReference>
<evidence type="ECO:0000256" key="2">
    <source>
        <dbReference type="ARBA" id="ARBA00008072"/>
    </source>
</evidence>
<dbReference type="RefSeq" id="WP_390261527.1">
    <property type="nucleotide sequence ID" value="NZ_JBHUGH010000009.1"/>
</dbReference>
<dbReference type="SUPFAM" id="SSF51735">
    <property type="entry name" value="NAD(P)-binding Rossmann-fold domains"/>
    <property type="match status" value="1"/>
</dbReference>
<evidence type="ECO:0000256" key="4">
    <source>
        <dbReference type="ARBA" id="ARBA00022833"/>
    </source>
</evidence>
<evidence type="ECO:0000259" key="7">
    <source>
        <dbReference type="SMART" id="SM00829"/>
    </source>
</evidence>
<keyword evidence="4 6" id="KW-0862">Zinc</keyword>
<name>A0ABW4S5B1_9RHOB</name>
<organism evidence="8 9">
    <name type="scientific">Halodurantibacterium flavum</name>
    <dbReference type="NCBI Taxonomy" id="1382802"/>
    <lineage>
        <taxon>Bacteria</taxon>
        <taxon>Pseudomonadati</taxon>
        <taxon>Pseudomonadota</taxon>
        <taxon>Alphaproteobacteria</taxon>
        <taxon>Rhodobacterales</taxon>
        <taxon>Paracoccaceae</taxon>
        <taxon>Halodurantibacterium</taxon>
    </lineage>
</organism>
<evidence type="ECO:0000256" key="3">
    <source>
        <dbReference type="ARBA" id="ARBA00022723"/>
    </source>
</evidence>
<dbReference type="SUPFAM" id="SSF50129">
    <property type="entry name" value="GroES-like"/>
    <property type="match status" value="1"/>
</dbReference>
<evidence type="ECO:0000313" key="8">
    <source>
        <dbReference type="EMBL" id="MFD1912760.1"/>
    </source>
</evidence>
<dbReference type="Gene3D" id="3.40.50.720">
    <property type="entry name" value="NAD(P)-binding Rossmann-like Domain"/>
    <property type="match status" value="1"/>
</dbReference>
<dbReference type="InterPro" id="IPR020843">
    <property type="entry name" value="ER"/>
</dbReference>
<dbReference type="PROSITE" id="PS00059">
    <property type="entry name" value="ADH_ZINC"/>
    <property type="match status" value="1"/>
</dbReference>
<dbReference type="SMART" id="SM00829">
    <property type="entry name" value="PKS_ER"/>
    <property type="match status" value="1"/>
</dbReference>
<dbReference type="Gene3D" id="3.90.180.10">
    <property type="entry name" value="Medium-chain alcohol dehydrogenases, catalytic domain"/>
    <property type="match status" value="2"/>
</dbReference>
<feature type="domain" description="Enoyl reductase (ER)" evidence="7">
    <location>
        <begin position="25"/>
        <end position="317"/>
    </location>
</feature>
<keyword evidence="9" id="KW-1185">Reference proteome</keyword>
<comment type="cofactor">
    <cofactor evidence="1 6">
        <name>Zn(2+)</name>
        <dbReference type="ChEBI" id="CHEBI:29105"/>
    </cofactor>
</comment>
<dbReference type="PANTHER" id="PTHR43350:SF17">
    <property type="entry name" value="NAD-DEPENDENT ALCOHOL DEHYDROGENASE"/>
    <property type="match status" value="1"/>
</dbReference>